<organism evidence="2 3">
    <name type="scientific">Leptotrombidium deliense</name>
    <dbReference type="NCBI Taxonomy" id="299467"/>
    <lineage>
        <taxon>Eukaryota</taxon>
        <taxon>Metazoa</taxon>
        <taxon>Ecdysozoa</taxon>
        <taxon>Arthropoda</taxon>
        <taxon>Chelicerata</taxon>
        <taxon>Arachnida</taxon>
        <taxon>Acari</taxon>
        <taxon>Acariformes</taxon>
        <taxon>Trombidiformes</taxon>
        <taxon>Prostigmata</taxon>
        <taxon>Anystina</taxon>
        <taxon>Parasitengona</taxon>
        <taxon>Trombiculoidea</taxon>
        <taxon>Trombiculidae</taxon>
        <taxon>Leptotrombidium</taxon>
    </lineage>
</organism>
<comment type="caution">
    <text evidence="2">The sequence shown here is derived from an EMBL/GenBank/DDBJ whole genome shotgun (WGS) entry which is preliminary data.</text>
</comment>
<proteinExistence type="predicted"/>
<feature type="non-terminal residue" evidence="2">
    <location>
        <position position="271"/>
    </location>
</feature>
<reference evidence="2 3" key="1">
    <citation type="journal article" date="2018" name="Gigascience">
        <title>Genomes of trombidid mites reveal novel predicted allergens and laterally-transferred genes associated with secondary metabolism.</title>
        <authorList>
            <person name="Dong X."/>
            <person name="Chaisiri K."/>
            <person name="Xia D."/>
            <person name="Armstrong S.D."/>
            <person name="Fang Y."/>
            <person name="Donnelly M.J."/>
            <person name="Kadowaki T."/>
            <person name="McGarry J.W."/>
            <person name="Darby A.C."/>
            <person name="Makepeace B.L."/>
        </authorList>
    </citation>
    <scope>NUCLEOTIDE SEQUENCE [LARGE SCALE GENOMIC DNA]</scope>
    <source>
        <strain evidence="2">UoL-UT</strain>
    </source>
</reference>
<protein>
    <submittedName>
        <fullName evidence="2">Uncharacterized protein</fullName>
    </submittedName>
</protein>
<evidence type="ECO:0000313" key="2">
    <source>
        <dbReference type="EMBL" id="RWS18936.1"/>
    </source>
</evidence>
<keyword evidence="1" id="KW-0472">Membrane</keyword>
<feature type="transmembrane region" description="Helical" evidence="1">
    <location>
        <begin position="69"/>
        <end position="90"/>
    </location>
</feature>
<evidence type="ECO:0000256" key="1">
    <source>
        <dbReference type="SAM" id="Phobius"/>
    </source>
</evidence>
<accession>A0A443RUC3</accession>
<keyword evidence="3" id="KW-1185">Reference proteome</keyword>
<sequence>YDESSVCPGNSIALYIVPDALHFLAYLLVLYFMRNPSCERSEHLMERSFLQTSRTTDWPLEHRKLVKTLLAFLWFCLIWFCASVAIHILHIFVHRNFFYIFKPPSDEWKWFLITLTVATLSLNDLVCAAIVTSYSVHCQLNIFYITNLCRSMTEKRIDFQEFYKRVEESRKFVDYLNSDQALCVSPLIVNFSCRALVAIYAITRQAEGWQVKTQISILFCFLLWICLLILPLMQGFRLTDACTSLQELGHLLRSRPFGYQDAPQENLDSLL</sequence>
<keyword evidence="1" id="KW-1133">Transmembrane helix</keyword>
<dbReference type="PANTHER" id="PTHR38337">
    <property type="entry name" value="AGAP010540-PA"/>
    <property type="match status" value="1"/>
</dbReference>
<feature type="transmembrane region" description="Helical" evidence="1">
    <location>
        <begin position="181"/>
        <end position="203"/>
    </location>
</feature>
<evidence type="ECO:0000313" key="3">
    <source>
        <dbReference type="Proteomes" id="UP000288716"/>
    </source>
</evidence>
<name>A0A443RUC3_9ACAR</name>
<dbReference type="PANTHER" id="PTHR38337:SF1">
    <property type="entry name" value="GUSTATORY RECEPTOR"/>
    <property type="match status" value="1"/>
</dbReference>
<gene>
    <name evidence="2" type="ORF">B4U80_00396</name>
</gene>
<feature type="transmembrane region" description="Helical" evidence="1">
    <location>
        <begin position="215"/>
        <end position="233"/>
    </location>
</feature>
<feature type="non-terminal residue" evidence="2">
    <location>
        <position position="1"/>
    </location>
</feature>
<feature type="transmembrane region" description="Helical" evidence="1">
    <location>
        <begin position="110"/>
        <end position="131"/>
    </location>
</feature>
<feature type="transmembrane region" description="Helical" evidence="1">
    <location>
        <begin position="12"/>
        <end position="33"/>
    </location>
</feature>
<dbReference type="AlphaFoldDB" id="A0A443RUC3"/>
<dbReference type="EMBL" id="NCKV01032271">
    <property type="protein sequence ID" value="RWS18936.1"/>
    <property type="molecule type" value="Genomic_DNA"/>
</dbReference>
<dbReference type="OrthoDB" id="6020333at2759"/>
<dbReference type="VEuPathDB" id="VectorBase:LDEU013104"/>
<keyword evidence="1" id="KW-0812">Transmembrane</keyword>
<dbReference type="STRING" id="299467.A0A443RUC3"/>
<dbReference type="Proteomes" id="UP000288716">
    <property type="component" value="Unassembled WGS sequence"/>
</dbReference>